<comment type="caution">
    <text evidence="1">The sequence shown here is derived from an EMBL/GenBank/DDBJ whole genome shotgun (WGS) entry which is preliminary data.</text>
</comment>
<organism evidence="1 2">
    <name type="scientific">Champsocephalus esox</name>
    <name type="common">pike icefish</name>
    <dbReference type="NCBI Taxonomy" id="159716"/>
    <lineage>
        <taxon>Eukaryota</taxon>
        <taxon>Metazoa</taxon>
        <taxon>Chordata</taxon>
        <taxon>Craniata</taxon>
        <taxon>Vertebrata</taxon>
        <taxon>Euteleostomi</taxon>
        <taxon>Actinopterygii</taxon>
        <taxon>Neopterygii</taxon>
        <taxon>Teleostei</taxon>
        <taxon>Neoteleostei</taxon>
        <taxon>Acanthomorphata</taxon>
        <taxon>Eupercaria</taxon>
        <taxon>Perciformes</taxon>
        <taxon>Notothenioidei</taxon>
        <taxon>Channichthyidae</taxon>
        <taxon>Champsocephalus</taxon>
    </lineage>
</organism>
<dbReference type="AlphaFoldDB" id="A0AAN8GS60"/>
<sequence length="79" mass="8442">MGVLCSVAPRCGSFGNVLLRTGSREGGGGGRLRFPIKCIQMPSDFPLHSPDRRTYIHIITLLCTCRLMAAAAAHLSVAD</sequence>
<dbReference type="EMBL" id="JAULUE010002057">
    <property type="protein sequence ID" value="KAK5888593.1"/>
    <property type="molecule type" value="Genomic_DNA"/>
</dbReference>
<name>A0AAN8GS60_9TELE</name>
<reference evidence="1 2" key="1">
    <citation type="journal article" date="2023" name="Mol. Biol. Evol.">
        <title>Genomics of Secondarily Temperate Adaptation in the Only Non-Antarctic Icefish.</title>
        <authorList>
            <person name="Rivera-Colon A.G."/>
            <person name="Rayamajhi N."/>
            <person name="Minhas B.F."/>
            <person name="Madrigal G."/>
            <person name="Bilyk K.T."/>
            <person name="Yoon V."/>
            <person name="Hune M."/>
            <person name="Gregory S."/>
            <person name="Cheng C.H.C."/>
            <person name="Catchen J.M."/>
        </authorList>
    </citation>
    <scope>NUCLEOTIDE SEQUENCE [LARGE SCALE GENOMIC DNA]</scope>
    <source>
        <strain evidence="1">JC2023a</strain>
    </source>
</reference>
<dbReference type="Proteomes" id="UP001335648">
    <property type="component" value="Unassembled WGS sequence"/>
</dbReference>
<protein>
    <submittedName>
        <fullName evidence="1">Uncharacterized protein</fullName>
    </submittedName>
</protein>
<evidence type="ECO:0000313" key="1">
    <source>
        <dbReference type="EMBL" id="KAK5888593.1"/>
    </source>
</evidence>
<proteinExistence type="predicted"/>
<accession>A0AAN8GS60</accession>
<evidence type="ECO:0000313" key="2">
    <source>
        <dbReference type="Proteomes" id="UP001335648"/>
    </source>
</evidence>
<gene>
    <name evidence="1" type="ORF">CesoFtcFv8_014672</name>
</gene>
<keyword evidence="2" id="KW-1185">Reference proteome</keyword>